<evidence type="ECO:0000259" key="8">
    <source>
        <dbReference type="PROSITE" id="PS50048"/>
    </source>
</evidence>
<feature type="compositionally biased region" description="Polar residues" evidence="7">
    <location>
        <begin position="608"/>
        <end position="618"/>
    </location>
</feature>
<dbReference type="GO" id="GO:0006351">
    <property type="term" value="P:DNA-templated transcription"/>
    <property type="evidence" value="ECO:0007669"/>
    <property type="project" value="InterPro"/>
</dbReference>
<dbReference type="InterPro" id="IPR051430">
    <property type="entry name" value="Fungal_TF_Env_Response"/>
</dbReference>
<dbReference type="SMART" id="SM00906">
    <property type="entry name" value="Fungal_trans"/>
    <property type="match status" value="1"/>
</dbReference>
<evidence type="ECO:0000256" key="3">
    <source>
        <dbReference type="ARBA" id="ARBA00023015"/>
    </source>
</evidence>
<evidence type="ECO:0000256" key="7">
    <source>
        <dbReference type="SAM" id="MobiDB-lite"/>
    </source>
</evidence>
<dbReference type="GO" id="GO:0008270">
    <property type="term" value="F:zinc ion binding"/>
    <property type="evidence" value="ECO:0007669"/>
    <property type="project" value="InterPro"/>
</dbReference>
<evidence type="ECO:0000256" key="2">
    <source>
        <dbReference type="ARBA" id="ARBA00022833"/>
    </source>
</evidence>
<dbReference type="RefSeq" id="XP_040693191.1">
    <property type="nucleotide sequence ID" value="XM_040827570.1"/>
</dbReference>
<dbReference type="Pfam" id="PF00172">
    <property type="entry name" value="Zn_clus"/>
    <property type="match status" value="1"/>
</dbReference>
<dbReference type="PROSITE" id="PS50048">
    <property type="entry name" value="ZN2_CY6_FUNGAL_2"/>
    <property type="match status" value="1"/>
</dbReference>
<feature type="domain" description="Zn(2)-C6 fungal-type" evidence="8">
    <location>
        <begin position="15"/>
        <end position="46"/>
    </location>
</feature>
<organism evidence="9 10">
    <name type="scientific">Aspergillus wentii DTO 134E9</name>
    <dbReference type="NCBI Taxonomy" id="1073089"/>
    <lineage>
        <taxon>Eukaryota</taxon>
        <taxon>Fungi</taxon>
        <taxon>Dikarya</taxon>
        <taxon>Ascomycota</taxon>
        <taxon>Pezizomycotina</taxon>
        <taxon>Eurotiomycetes</taxon>
        <taxon>Eurotiomycetidae</taxon>
        <taxon>Eurotiales</taxon>
        <taxon>Aspergillaceae</taxon>
        <taxon>Aspergillus</taxon>
        <taxon>Aspergillus subgen. Cremei</taxon>
    </lineage>
</organism>
<dbReference type="Gene3D" id="4.10.240.10">
    <property type="entry name" value="Zn(2)-C6 fungal-type DNA-binding domain"/>
    <property type="match status" value="1"/>
</dbReference>
<evidence type="ECO:0000256" key="1">
    <source>
        <dbReference type="ARBA" id="ARBA00022723"/>
    </source>
</evidence>
<keyword evidence="2" id="KW-0862">Zinc</keyword>
<evidence type="ECO:0000313" key="9">
    <source>
        <dbReference type="EMBL" id="OJJ39515.1"/>
    </source>
</evidence>
<evidence type="ECO:0000313" key="10">
    <source>
        <dbReference type="Proteomes" id="UP000184383"/>
    </source>
</evidence>
<dbReference type="VEuPathDB" id="FungiDB:ASPWEDRAFT_103533"/>
<dbReference type="PROSITE" id="PS00463">
    <property type="entry name" value="ZN2_CY6_FUNGAL_1"/>
    <property type="match status" value="1"/>
</dbReference>
<gene>
    <name evidence="9" type="ORF">ASPWEDRAFT_103533</name>
</gene>
<dbReference type="InterPro" id="IPR036864">
    <property type="entry name" value="Zn2-C6_fun-type_DNA-bd_sf"/>
</dbReference>
<evidence type="ECO:0000256" key="4">
    <source>
        <dbReference type="ARBA" id="ARBA00023125"/>
    </source>
</evidence>
<dbReference type="GO" id="GO:0001228">
    <property type="term" value="F:DNA-binding transcription activator activity, RNA polymerase II-specific"/>
    <property type="evidence" value="ECO:0007669"/>
    <property type="project" value="TreeGrafter"/>
</dbReference>
<protein>
    <recommendedName>
        <fullName evidence="8">Zn(2)-C6 fungal-type domain-containing protein</fullName>
    </recommendedName>
</protein>
<feature type="region of interest" description="Disordered" evidence="7">
    <location>
        <begin position="599"/>
        <end position="618"/>
    </location>
</feature>
<dbReference type="STRING" id="1073089.A0A1L9RX68"/>
<evidence type="ECO:0000256" key="6">
    <source>
        <dbReference type="ARBA" id="ARBA00023242"/>
    </source>
</evidence>
<dbReference type="InterPro" id="IPR007219">
    <property type="entry name" value="XnlR_reg_dom"/>
</dbReference>
<proteinExistence type="predicted"/>
<dbReference type="GO" id="GO:0000978">
    <property type="term" value="F:RNA polymerase II cis-regulatory region sequence-specific DNA binding"/>
    <property type="evidence" value="ECO:0007669"/>
    <property type="project" value="TreeGrafter"/>
</dbReference>
<keyword evidence="6" id="KW-0539">Nucleus</keyword>
<dbReference type="GeneID" id="63743418"/>
<keyword evidence="4" id="KW-0238">DNA-binding</keyword>
<dbReference type="AlphaFoldDB" id="A0A1L9RX68"/>
<dbReference type="GO" id="GO:0005634">
    <property type="term" value="C:nucleus"/>
    <property type="evidence" value="ECO:0007669"/>
    <property type="project" value="TreeGrafter"/>
</dbReference>
<dbReference type="CDD" id="cd12148">
    <property type="entry name" value="fungal_TF_MHR"/>
    <property type="match status" value="1"/>
</dbReference>
<evidence type="ECO:0000256" key="5">
    <source>
        <dbReference type="ARBA" id="ARBA00023163"/>
    </source>
</evidence>
<reference evidence="10" key="1">
    <citation type="journal article" date="2017" name="Genome Biol.">
        <title>Comparative genomics reveals high biological diversity and specific adaptations in the industrially and medically important fungal genus Aspergillus.</title>
        <authorList>
            <person name="de Vries R.P."/>
            <person name="Riley R."/>
            <person name="Wiebenga A."/>
            <person name="Aguilar-Osorio G."/>
            <person name="Amillis S."/>
            <person name="Uchima C.A."/>
            <person name="Anderluh G."/>
            <person name="Asadollahi M."/>
            <person name="Askin M."/>
            <person name="Barry K."/>
            <person name="Battaglia E."/>
            <person name="Bayram O."/>
            <person name="Benocci T."/>
            <person name="Braus-Stromeyer S.A."/>
            <person name="Caldana C."/>
            <person name="Canovas D."/>
            <person name="Cerqueira G.C."/>
            <person name="Chen F."/>
            <person name="Chen W."/>
            <person name="Choi C."/>
            <person name="Clum A."/>
            <person name="Dos Santos R.A."/>
            <person name="Damasio A.R."/>
            <person name="Diallinas G."/>
            <person name="Emri T."/>
            <person name="Fekete E."/>
            <person name="Flipphi M."/>
            <person name="Freyberg S."/>
            <person name="Gallo A."/>
            <person name="Gournas C."/>
            <person name="Habgood R."/>
            <person name="Hainaut M."/>
            <person name="Harispe M.L."/>
            <person name="Henrissat B."/>
            <person name="Hilden K.S."/>
            <person name="Hope R."/>
            <person name="Hossain A."/>
            <person name="Karabika E."/>
            <person name="Karaffa L."/>
            <person name="Karanyi Z."/>
            <person name="Krasevec N."/>
            <person name="Kuo A."/>
            <person name="Kusch H."/>
            <person name="LaButti K."/>
            <person name="Lagendijk E.L."/>
            <person name="Lapidus A."/>
            <person name="Levasseur A."/>
            <person name="Lindquist E."/>
            <person name="Lipzen A."/>
            <person name="Logrieco A.F."/>
            <person name="MacCabe A."/>
            <person name="Maekelae M.R."/>
            <person name="Malavazi I."/>
            <person name="Melin P."/>
            <person name="Meyer V."/>
            <person name="Mielnichuk N."/>
            <person name="Miskei M."/>
            <person name="Molnar A.P."/>
            <person name="Mule G."/>
            <person name="Ngan C.Y."/>
            <person name="Orejas M."/>
            <person name="Orosz E."/>
            <person name="Ouedraogo J.P."/>
            <person name="Overkamp K.M."/>
            <person name="Park H.-S."/>
            <person name="Perrone G."/>
            <person name="Piumi F."/>
            <person name="Punt P.J."/>
            <person name="Ram A.F."/>
            <person name="Ramon A."/>
            <person name="Rauscher S."/>
            <person name="Record E."/>
            <person name="Riano-Pachon D.M."/>
            <person name="Robert V."/>
            <person name="Roehrig J."/>
            <person name="Ruller R."/>
            <person name="Salamov A."/>
            <person name="Salih N.S."/>
            <person name="Samson R.A."/>
            <person name="Sandor E."/>
            <person name="Sanguinetti M."/>
            <person name="Schuetze T."/>
            <person name="Sepcic K."/>
            <person name="Shelest E."/>
            <person name="Sherlock G."/>
            <person name="Sophianopoulou V."/>
            <person name="Squina F.M."/>
            <person name="Sun H."/>
            <person name="Susca A."/>
            <person name="Todd R.B."/>
            <person name="Tsang A."/>
            <person name="Unkles S.E."/>
            <person name="van de Wiele N."/>
            <person name="van Rossen-Uffink D."/>
            <person name="Oliveira J.V."/>
            <person name="Vesth T.C."/>
            <person name="Visser J."/>
            <person name="Yu J.-H."/>
            <person name="Zhou M."/>
            <person name="Andersen M.R."/>
            <person name="Archer D.B."/>
            <person name="Baker S.E."/>
            <person name="Benoit I."/>
            <person name="Brakhage A.A."/>
            <person name="Braus G.H."/>
            <person name="Fischer R."/>
            <person name="Frisvad J.C."/>
            <person name="Goldman G.H."/>
            <person name="Houbraken J."/>
            <person name="Oakley B."/>
            <person name="Pocsi I."/>
            <person name="Scazzocchio C."/>
            <person name="Seiboth B."/>
            <person name="vanKuyk P.A."/>
            <person name="Wortman J."/>
            <person name="Dyer P.S."/>
            <person name="Grigoriev I.V."/>
        </authorList>
    </citation>
    <scope>NUCLEOTIDE SEQUENCE [LARGE SCALE GENOMIC DNA]</scope>
    <source>
        <strain evidence="10">DTO 134E9</strain>
    </source>
</reference>
<sequence>MDGTQIRKRPRPVVSCLRCRDKKLKCDRVTPCENCIKAGCSAECAYNQTPETVDSMPKAKRVQLNATNTAVNQPGRATGIGVIEDLQQRVVKLEELLSVRSQTVNFGPAREAAVLDSGPQSSNIVTQSENSPPYLGTLVVKGSRSRYHGQNNRITLLNQFAEAKDFINKCTKDSTLIGLAKEVQFLQSKSQLPLNSPDSVSDVDGSPELLQLRALLPSKAVCDQLLKTYTKNFEKTLRILHVPSFFRQYAEFWTDPDNETYRSSLFIAQLTAILIVSLALEEKGFKLDHPSTWEYLKLTAVDLIRAWLQKLGRKQRTEFTTLQVQVLILLSCHLRLVTPEELWRESGTLVRSAMVMGLHLDLSKSTNFSVFQAENRRRLWITIVEMDLQASIASGMPVMAPELDFGPLIPANLNDSDFDESTAVLPLSKPLHESTDSLALVTLAKSLQYRVRAMDFVKSAGPVKDLSELVKQGQRLEACLRQIPSALKLDHTLKGDDVPALLLNRVLVDVYTRRPLLCLYRSVAMGDCRDDPMFLEIQRVCLESSLAILSYQDYFDPNVADLDVFNSTTYWDIFQIFCKNDILWAALSVCGYIKLSSQQQSGPQTPSDNPQPGVFSNSQGMMHSKASLTRIVENSLDSLTRRIGENGSNIKDVLLLSVVLQSVRARGSAQLRERWMYQGAQKALSACRQHLLPTMAEQPYAFNLPDLAQMLQSTQPMLTPNQEAQLNPSAQLQLPDFFAESSALATEFNNFQGDPFTFEDGSFAWNL</sequence>
<dbReference type="PANTHER" id="PTHR31944">
    <property type="entry name" value="HEME-RESPONSIVE ZINC FINGER TRANSCRIPTION FACTOR HAP1"/>
    <property type="match status" value="1"/>
</dbReference>
<keyword evidence="10" id="KW-1185">Reference proteome</keyword>
<dbReference type="PANTHER" id="PTHR31944:SF131">
    <property type="entry name" value="HEME-RESPONSIVE ZINC FINGER TRANSCRIPTION FACTOR HAP1"/>
    <property type="match status" value="1"/>
</dbReference>
<accession>A0A1L9RX68</accession>
<dbReference type="CDD" id="cd00067">
    <property type="entry name" value="GAL4"/>
    <property type="match status" value="1"/>
</dbReference>
<dbReference type="Proteomes" id="UP000184383">
    <property type="component" value="Unassembled WGS sequence"/>
</dbReference>
<dbReference type="SMART" id="SM00066">
    <property type="entry name" value="GAL4"/>
    <property type="match status" value="1"/>
</dbReference>
<name>A0A1L9RX68_ASPWE</name>
<keyword evidence="1" id="KW-0479">Metal-binding</keyword>
<dbReference type="EMBL" id="KV878210">
    <property type="protein sequence ID" value="OJJ39515.1"/>
    <property type="molecule type" value="Genomic_DNA"/>
</dbReference>
<dbReference type="OrthoDB" id="5414787at2759"/>
<dbReference type="InterPro" id="IPR001138">
    <property type="entry name" value="Zn2Cys6_DnaBD"/>
</dbReference>
<dbReference type="Pfam" id="PF04082">
    <property type="entry name" value="Fungal_trans"/>
    <property type="match status" value="1"/>
</dbReference>
<keyword evidence="5" id="KW-0804">Transcription</keyword>
<dbReference type="SUPFAM" id="SSF57701">
    <property type="entry name" value="Zn2/Cys6 DNA-binding domain"/>
    <property type="match status" value="1"/>
</dbReference>
<keyword evidence="3" id="KW-0805">Transcription regulation</keyword>